<dbReference type="Pfam" id="PF00717">
    <property type="entry name" value="Peptidase_S24"/>
    <property type="match status" value="1"/>
</dbReference>
<dbReference type="CDD" id="cd06529">
    <property type="entry name" value="S24_LexA-like"/>
    <property type="match status" value="1"/>
</dbReference>
<reference evidence="9" key="1">
    <citation type="submission" date="2020-04" db="EMBL/GenBank/DDBJ databases">
        <authorList>
            <person name="Zhang T."/>
        </authorList>
    </citation>
    <scope>NUCLEOTIDE SEQUENCE</scope>
    <source>
        <strain evidence="9">HKST-UBA13</strain>
    </source>
</reference>
<dbReference type="PANTHER" id="PTHR33516">
    <property type="entry name" value="LEXA REPRESSOR"/>
    <property type="match status" value="1"/>
</dbReference>
<evidence type="ECO:0000256" key="2">
    <source>
        <dbReference type="ARBA" id="ARBA00022763"/>
    </source>
</evidence>
<dbReference type="GO" id="GO:0006355">
    <property type="term" value="P:regulation of DNA-templated transcription"/>
    <property type="evidence" value="ECO:0007669"/>
    <property type="project" value="InterPro"/>
</dbReference>
<dbReference type="PANTHER" id="PTHR33516:SF2">
    <property type="entry name" value="LEXA REPRESSOR-RELATED"/>
    <property type="match status" value="1"/>
</dbReference>
<dbReference type="GO" id="GO:0009432">
    <property type="term" value="P:SOS response"/>
    <property type="evidence" value="ECO:0007669"/>
    <property type="project" value="UniProtKB-KW"/>
</dbReference>
<dbReference type="InterPro" id="IPR036286">
    <property type="entry name" value="LexA/Signal_pep-like_sf"/>
</dbReference>
<evidence type="ECO:0000256" key="1">
    <source>
        <dbReference type="ARBA" id="ARBA00007484"/>
    </source>
</evidence>
<dbReference type="SUPFAM" id="SSF51306">
    <property type="entry name" value="LexA/Signal peptidase"/>
    <property type="match status" value="1"/>
</dbReference>
<protein>
    <submittedName>
        <fullName evidence="9">Translesion error-prone DNA polymerase V autoproteolytic subunit</fullName>
        <ecNumber evidence="9">2.7.7.7</ecNumber>
    </submittedName>
</protein>
<dbReference type="InterPro" id="IPR015927">
    <property type="entry name" value="Peptidase_S24_S26A/B/C"/>
</dbReference>
<dbReference type="PRINTS" id="PR00726">
    <property type="entry name" value="LEXASERPTASE"/>
</dbReference>
<dbReference type="EMBL" id="JAGQLJ010000045">
    <property type="protein sequence ID" value="MCA9381076.1"/>
    <property type="molecule type" value="Genomic_DNA"/>
</dbReference>
<dbReference type="AlphaFoldDB" id="A0A955L1L1"/>
<dbReference type="NCBIfam" id="NF007621">
    <property type="entry name" value="PRK10276.1"/>
    <property type="match status" value="1"/>
</dbReference>
<keyword evidence="5" id="KW-0234">DNA repair</keyword>
<keyword evidence="3 7" id="KW-0378">Hydrolase</keyword>
<keyword evidence="9" id="KW-0808">Transferase</keyword>
<evidence type="ECO:0000256" key="3">
    <source>
        <dbReference type="ARBA" id="ARBA00022801"/>
    </source>
</evidence>
<evidence type="ECO:0000256" key="5">
    <source>
        <dbReference type="ARBA" id="ARBA00023204"/>
    </source>
</evidence>
<dbReference type="Gene3D" id="2.10.109.10">
    <property type="entry name" value="Umud Fragment, subunit A"/>
    <property type="match status" value="1"/>
</dbReference>
<dbReference type="GO" id="GO:0016787">
    <property type="term" value="F:hydrolase activity"/>
    <property type="evidence" value="ECO:0007669"/>
    <property type="project" value="UniProtKB-KW"/>
</dbReference>
<keyword evidence="2" id="KW-0227">DNA damage</keyword>
<keyword evidence="6" id="KW-0742">SOS response</keyword>
<evidence type="ECO:0000256" key="4">
    <source>
        <dbReference type="ARBA" id="ARBA00022813"/>
    </source>
</evidence>
<accession>A0A955L1L1</accession>
<name>A0A955L1L1_9BACT</name>
<dbReference type="InterPro" id="IPR050077">
    <property type="entry name" value="LexA_repressor"/>
</dbReference>
<dbReference type="Proteomes" id="UP000775877">
    <property type="component" value="Unassembled WGS sequence"/>
</dbReference>
<dbReference type="EC" id="2.7.7.7" evidence="9"/>
<dbReference type="GO" id="GO:0003677">
    <property type="term" value="F:DNA binding"/>
    <property type="evidence" value="ECO:0007669"/>
    <property type="project" value="InterPro"/>
</dbReference>
<evidence type="ECO:0000313" key="9">
    <source>
        <dbReference type="EMBL" id="MCA9381076.1"/>
    </source>
</evidence>
<comment type="similarity">
    <text evidence="1 7">Belongs to the peptidase S24 family.</text>
</comment>
<dbReference type="InterPro" id="IPR006197">
    <property type="entry name" value="Peptidase_S24_LexA"/>
</dbReference>
<evidence type="ECO:0000256" key="6">
    <source>
        <dbReference type="ARBA" id="ARBA00023236"/>
    </source>
</evidence>
<comment type="caution">
    <text evidence="9">The sequence shown here is derived from an EMBL/GenBank/DDBJ whole genome shotgun (WGS) entry which is preliminary data.</text>
</comment>
<evidence type="ECO:0000256" key="7">
    <source>
        <dbReference type="RuleBase" id="RU003991"/>
    </source>
</evidence>
<dbReference type="GO" id="GO:0003887">
    <property type="term" value="F:DNA-directed DNA polymerase activity"/>
    <property type="evidence" value="ECO:0007669"/>
    <property type="project" value="UniProtKB-EC"/>
</dbReference>
<keyword evidence="9" id="KW-0548">Nucleotidyltransferase</keyword>
<feature type="domain" description="Peptidase S24/S26A/S26B/S26C" evidence="8">
    <location>
        <begin position="17"/>
        <end position="133"/>
    </location>
</feature>
<organism evidence="9 10">
    <name type="scientific">Candidatus Dojkabacteria bacterium</name>
    <dbReference type="NCBI Taxonomy" id="2099670"/>
    <lineage>
        <taxon>Bacteria</taxon>
        <taxon>Candidatus Dojkabacteria</taxon>
    </lineage>
</organism>
<evidence type="ECO:0000259" key="8">
    <source>
        <dbReference type="Pfam" id="PF00717"/>
    </source>
</evidence>
<reference evidence="9" key="2">
    <citation type="journal article" date="2021" name="Microbiome">
        <title>Successional dynamics and alternative stable states in a saline activated sludge microbial community over 9 years.</title>
        <authorList>
            <person name="Wang Y."/>
            <person name="Ye J."/>
            <person name="Ju F."/>
            <person name="Liu L."/>
            <person name="Boyd J.A."/>
            <person name="Deng Y."/>
            <person name="Parks D.H."/>
            <person name="Jiang X."/>
            <person name="Yin X."/>
            <person name="Woodcroft B.J."/>
            <person name="Tyson G.W."/>
            <person name="Hugenholtz P."/>
            <person name="Polz M.F."/>
            <person name="Zhang T."/>
        </authorList>
    </citation>
    <scope>NUCLEOTIDE SEQUENCE</scope>
    <source>
        <strain evidence="9">HKST-UBA13</strain>
    </source>
</reference>
<proteinExistence type="inferred from homology"/>
<sequence length="140" mass="15745">MVLQFFDAQKKKRLLIPFFNTAISAGFPSAADDFIDRKLDLNEYLIKHPAATYFVRVQGESMKDVGINTGDLLLVDRSLDIKSGSIVIAAIDGEFTVKRVIKKNDGLYLVPENESYKAIKIDEEDEFQIFGVVKNVIKSI</sequence>
<dbReference type="InterPro" id="IPR039418">
    <property type="entry name" value="LexA-like"/>
</dbReference>
<dbReference type="GO" id="GO:0006281">
    <property type="term" value="P:DNA repair"/>
    <property type="evidence" value="ECO:0007669"/>
    <property type="project" value="UniProtKB-KW"/>
</dbReference>
<evidence type="ECO:0000313" key="10">
    <source>
        <dbReference type="Proteomes" id="UP000775877"/>
    </source>
</evidence>
<keyword evidence="4 7" id="KW-0068">Autocatalytic cleavage</keyword>
<gene>
    <name evidence="9" type="primary">umuD</name>
    <name evidence="9" type="ORF">KC678_02330</name>
</gene>